<organism evidence="1 2">
    <name type="scientific">Billgrantia campisalis</name>
    <dbReference type="NCBI Taxonomy" id="74661"/>
    <lineage>
        <taxon>Bacteria</taxon>
        <taxon>Pseudomonadati</taxon>
        <taxon>Pseudomonadota</taxon>
        <taxon>Gammaproteobacteria</taxon>
        <taxon>Oceanospirillales</taxon>
        <taxon>Halomonadaceae</taxon>
        <taxon>Billgrantia</taxon>
    </lineage>
</organism>
<proteinExistence type="predicted"/>
<accession>A0ABS9P5G3</accession>
<dbReference type="RefSeq" id="WP_238975019.1">
    <property type="nucleotide sequence ID" value="NZ_JABFUC010000001.1"/>
</dbReference>
<dbReference type="SUPFAM" id="SSF52540">
    <property type="entry name" value="P-loop containing nucleoside triphosphate hydrolases"/>
    <property type="match status" value="1"/>
</dbReference>
<name>A0ABS9P5G3_9GAMM</name>
<gene>
    <name evidence="1" type="ORF">HOP52_00920</name>
</gene>
<evidence type="ECO:0000313" key="2">
    <source>
        <dbReference type="Proteomes" id="UP000814385"/>
    </source>
</evidence>
<comment type="caution">
    <text evidence="1">The sequence shown here is derived from an EMBL/GenBank/DDBJ whole genome shotgun (WGS) entry which is preliminary data.</text>
</comment>
<dbReference type="Proteomes" id="UP000814385">
    <property type="component" value="Unassembled WGS sequence"/>
</dbReference>
<keyword evidence="2" id="KW-1185">Reference proteome</keyword>
<reference evidence="1 2" key="1">
    <citation type="submission" date="2020-05" db="EMBL/GenBank/DDBJ databases">
        <title>Comparative genomic analysis of denitrifying bacteria from Halomonas genus.</title>
        <authorList>
            <person name="Wang L."/>
            <person name="Shao Z."/>
        </authorList>
    </citation>
    <scope>NUCLEOTIDE SEQUENCE [LARGE SCALE GENOMIC DNA]</scope>
    <source>
        <strain evidence="1 2">A4</strain>
    </source>
</reference>
<evidence type="ECO:0000313" key="1">
    <source>
        <dbReference type="EMBL" id="MCG6656340.1"/>
    </source>
</evidence>
<sequence>MNFISYAKRISRSGFHAMGFDVVRYRSAKSRERPTVSHQAAPPLMVHVLGAQGVGKSTICQEILRTSNNGVDLLYGYTRIEPPGRGWILGFDEMPSSFEKLLELKLKSISEDKRRTVHAKLRHLYFIYMLVTNHVWLTKLSFNRVKLVDSGLLQHFAPELLILHRADPGAFSKLVENSIIVHCVGDMDTILSRIDLRKKCGKVIPSHWGLDKNSLKDHIEIYRSERMHFVEAARQHGVPCLEVDAAENTRDNAWKAYEFIKSQRNSPQGERLKNSALGG</sequence>
<dbReference type="InterPro" id="IPR027417">
    <property type="entry name" value="P-loop_NTPase"/>
</dbReference>
<protein>
    <submittedName>
        <fullName evidence="1">Uncharacterized protein</fullName>
    </submittedName>
</protein>
<dbReference type="EMBL" id="JABFUC010000001">
    <property type="protein sequence ID" value="MCG6656340.1"/>
    <property type="molecule type" value="Genomic_DNA"/>
</dbReference>